<sequence>MQDQLELAGWSRYTVPEVLQELARAGGLVRVRRGQYRLPAETESTTQSAPAGAQAHVLQALRDMALTGNATPTAREVGGVLTSSGRVYTARTVRLALLELRTGPDAAVQLMADGRRYRLVPAQRS</sequence>
<proteinExistence type="predicted"/>
<dbReference type="Proteomes" id="UP000800981">
    <property type="component" value="Unassembled WGS sequence"/>
</dbReference>
<dbReference type="RefSeq" id="WP_166277331.1">
    <property type="nucleotide sequence ID" value="NZ_JAANNP010000001.1"/>
</dbReference>
<evidence type="ECO:0000313" key="2">
    <source>
        <dbReference type="Proteomes" id="UP000800981"/>
    </source>
</evidence>
<evidence type="ECO:0008006" key="3">
    <source>
        <dbReference type="Google" id="ProtNLM"/>
    </source>
</evidence>
<protein>
    <recommendedName>
        <fullName evidence="3">AbiEi antitoxin of type IV toxin-antitoxin system</fullName>
    </recommendedName>
</protein>
<dbReference type="EMBL" id="JAANNP010000001">
    <property type="protein sequence ID" value="NHC12671.1"/>
    <property type="molecule type" value="Genomic_DNA"/>
</dbReference>
<accession>A0ABX0GP99</accession>
<gene>
    <name evidence="1" type="ORF">G9H71_02600</name>
</gene>
<keyword evidence="2" id="KW-1185">Reference proteome</keyword>
<organism evidence="1 2">
    <name type="scientific">Motilibacter deserti</name>
    <dbReference type="NCBI Taxonomy" id="2714956"/>
    <lineage>
        <taxon>Bacteria</taxon>
        <taxon>Bacillati</taxon>
        <taxon>Actinomycetota</taxon>
        <taxon>Actinomycetes</taxon>
        <taxon>Motilibacterales</taxon>
        <taxon>Motilibacteraceae</taxon>
        <taxon>Motilibacter</taxon>
    </lineage>
</organism>
<name>A0ABX0GP99_9ACTN</name>
<comment type="caution">
    <text evidence="1">The sequence shown here is derived from an EMBL/GenBank/DDBJ whole genome shotgun (WGS) entry which is preliminary data.</text>
</comment>
<reference evidence="1 2" key="1">
    <citation type="submission" date="2020-03" db="EMBL/GenBank/DDBJ databases">
        <title>Two novel Motilibacter sp.</title>
        <authorList>
            <person name="Liu S."/>
        </authorList>
    </citation>
    <scope>NUCLEOTIDE SEQUENCE [LARGE SCALE GENOMIC DNA]</scope>
    <source>
        <strain evidence="1 2">E257</strain>
    </source>
</reference>
<evidence type="ECO:0000313" key="1">
    <source>
        <dbReference type="EMBL" id="NHC12671.1"/>
    </source>
</evidence>